<dbReference type="EMBL" id="HACG01032359">
    <property type="protein sequence ID" value="CEK79224.1"/>
    <property type="molecule type" value="Transcribed_RNA"/>
</dbReference>
<proteinExistence type="predicted"/>
<reference evidence="1" key="1">
    <citation type="submission" date="2014-12" db="EMBL/GenBank/DDBJ databases">
        <title>Insight into the proteome of Arion vulgaris.</title>
        <authorList>
            <person name="Aradska J."/>
            <person name="Bulat T."/>
            <person name="Smidak R."/>
            <person name="Sarate P."/>
            <person name="Gangsoo J."/>
            <person name="Sialana F."/>
            <person name="Bilban M."/>
            <person name="Lubec G."/>
        </authorList>
    </citation>
    <scope>NUCLEOTIDE SEQUENCE</scope>
    <source>
        <tissue evidence="1">Skin</tissue>
    </source>
</reference>
<evidence type="ECO:0000313" key="1">
    <source>
        <dbReference type="EMBL" id="CEK79224.1"/>
    </source>
</evidence>
<sequence length="135" mass="15228">MAEAAVEPDYAADERAKEGYVRLRVKIGGLKVKSPGIFNRILHKHPHPEGKNAEIEVPTFHDKGFELNVRGGTAGEMKGAHYSFKILQLPFDIEADDCYITAEDGWINMFLKKTDVNQSWEKHIRDNALETASMD</sequence>
<dbReference type="Gene3D" id="2.60.40.790">
    <property type="match status" value="1"/>
</dbReference>
<name>A0A0B7ADY9_9EUPU</name>
<gene>
    <name evidence="1" type="primary">ORF114284</name>
</gene>
<protein>
    <recommendedName>
        <fullName evidence="2">CS domain-containing protein</fullName>
    </recommendedName>
</protein>
<evidence type="ECO:0008006" key="2">
    <source>
        <dbReference type="Google" id="ProtNLM"/>
    </source>
</evidence>
<dbReference type="AlphaFoldDB" id="A0A0B7ADY9"/>
<accession>A0A0B7ADY9</accession>
<organism evidence="1">
    <name type="scientific">Arion vulgaris</name>
    <dbReference type="NCBI Taxonomy" id="1028688"/>
    <lineage>
        <taxon>Eukaryota</taxon>
        <taxon>Metazoa</taxon>
        <taxon>Spiralia</taxon>
        <taxon>Lophotrochozoa</taxon>
        <taxon>Mollusca</taxon>
        <taxon>Gastropoda</taxon>
        <taxon>Heterobranchia</taxon>
        <taxon>Euthyneura</taxon>
        <taxon>Panpulmonata</taxon>
        <taxon>Eupulmonata</taxon>
        <taxon>Stylommatophora</taxon>
        <taxon>Helicina</taxon>
        <taxon>Arionoidea</taxon>
        <taxon>Arionidae</taxon>
        <taxon>Arion</taxon>
    </lineage>
</organism>
<dbReference type="InterPro" id="IPR008978">
    <property type="entry name" value="HSP20-like_chaperone"/>
</dbReference>